<feature type="region of interest" description="Disordered" evidence="11">
    <location>
        <begin position="176"/>
        <end position="273"/>
    </location>
</feature>
<name>A0A0V1A131_9BILA</name>
<evidence type="ECO:0000256" key="6">
    <source>
        <dbReference type="ARBA" id="ARBA00022833"/>
    </source>
</evidence>
<dbReference type="PROSITE" id="PS00109">
    <property type="entry name" value="PROTEIN_KINASE_TYR"/>
    <property type="match status" value="1"/>
</dbReference>
<dbReference type="InterPro" id="IPR017441">
    <property type="entry name" value="Protein_kinase_ATP_BS"/>
</dbReference>
<reference evidence="14 15" key="1">
    <citation type="submission" date="2015-01" db="EMBL/GenBank/DDBJ databases">
        <title>Evolution of Trichinella species and genotypes.</title>
        <authorList>
            <person name="Korhonen P.K."/>
            <person name="Edoardo P."/>
            <person name="Giuseppe L.R."/>
            <person name="Gasser R.B."/>
        </authorList>
    </citation>
    <scope>NUCLEOTIDE SEQUENCE [LARGE SCALE GENOMIC DNA]</scope>
    <source>
        <strain evidence="14">ISS2496</strain>
    </source>
</reference>
<dbReference type="InterPro" id="IPR046349">
    <property type="entry name" value="C1-like_sf"/>
</dbReference>
<dbReference type="Proteomes" id="UP000054783">
    <property type="component" value="Unassembled WGS sequence"/>
</dbReference>
<dbReference type="GO" id="GO:0005524">
    <property type="term" value="F:ATP binding"/>
    <property type="evidence" value="ECO:0007669"/>
    <property type="project" value="UniProtKB-UniRule"/>
</dbReference>
<dbReference type="CDD" id="cd20812">
    <property type="entry name" value="C1_KSR"/>
    <property type="match status" value="1"/>
</dbReference>
<dbReference type="GO" id="GO:0004674">
    <property type="term" value="F:protein serine/threonine kinase activity"/>
    <property type="evidence" value="ECO:0007669"/>
    <property type="project" value="UniProtKB-EC"/>
</dbReference>
<dbReference type="SUPFAM" id="SSF56112">
    <property type="entry name" value="Protein kinase-like (PK-like)"/>
    <property type="match status" value="1"/>
</dbReference>
<evidence type="ECO:0000256" key="4">
    <source>
        <dbReference type="ARBA" id="ARBA00022741"/>
    </source>
</evidence>
<evidence type="ECO:0000256" key="9">
    <source>
        <dbReference type="ARBA" id="ARBA00048679"/>
    </source>
</evidence>
<feature type="binding site" evidence="10">
    <location>
        <position position="773"/>
    </location>
    <ligand>
        <name>ATP</name>
        <dbReference type="ChEBI" id="CHEBI:30616"/>
    </ligand>
</feature>
<evidence type="ECO:0000256" key="2">
    <source>
        <dbReference type="ARBA" id="ARBA00022679"/>
    </source>
</evidence>
<dbReference type="Gene3D" id="3.30.200.20">
    <property type="entry name" value="Phosphorylase Kinase, domain 1"/>
    <property type="match status" value="1"/>
</dbReference>
<dbReference type="GO" id="GO:0007265">
    <property type="term" value="P:Ras protein signal transduction"/>
    <property type="evidence" value="ECO:0007669"/>
    <property type="project" value="TreeGrafter"/>
</dbReference>
<dbReference type="PANTHER" id="PTHR23257">
    <property type="entry name" value="SERINE-THREONINE PROTEIN KINASE"/>
    <property type="match status" value="1"/>
</dbReference>
<dbReference type="GO" id="GO:0046872">
    <property type="term" value="F:metal ion binding"/>
    <property type="evidence" value="ECO:0007669"/>
    <property type="project" value="UniProtKB-KW"/>
</dbReference>
<feature type="compositionally biased region" description="Basic and acidic residues" evidence="11">
    <location>
        <begin position="191"/>
        <end position="208"/>
    </location>
</feature>
<dbReference type="Gene3D" id="3.30.60.20">
    <property type="match status" value="1"/>
</dbReference>
<comment type="catalytic activity">
    <reaction evidence="8">
        <text>L-threonyl-[protein] + ATP = O-phospho-L-threonyl-[protein] + ADP + H(+)</text>
        <dbReference type="Rhea" id="RHEA:46608"/>
        <dbReference type="Rhea" id="RHEA-COMP:11060"/>
        <dbReference type="Rhea" id="RHEA-COMP:11605"/>
        <dbReference type="ChEBI" id="CHEBI:15378"/>
        <dbReference type="ChEBI" id="CHEBI:30013"/>
        <dbReference type="ChEBI" id="CHEBI:30616"/>
        <dbReference type="ChEBI" id="CHEBI:61977"/>
        <dbReference type="ChEBI" id="CHEBI:456216"/>
        <dbReference type="EC" id="2.7.11.1"/>
    </reaction>
</comment>
<dbReference type="EMBL" id="JYDQ01000045">
    <property type="protein sequence ID" value="KRY18575.1"/>
    <property type="molecule type" value="Genomic_DNA"/>
</dbReference>
<evidence type="ECO:0000256" key="5">
    <source>
        <dbReference type="ARBA" id="ARBA00022777"/>
    </source>
</evidence>
<dbReference type="InterPro" id="IPR002219">
    <property type="entry name" value="PKC_DAG/PE"/>
</dbReference>
<comment type="similarity">
    <text evidence="1">Belongs to the protein kinase superfamily. TKL Ser/Thr protein kinase family.</text>
</comment>
<evidence type="ECO:0000313" key="14">
    <source>
        <dbReference type="EMBL" id="KRY18575.1"/>
    </source>
</evidence>
<dbReference type="GO" id="GO:0005737">
    <property type="term" value="C:cytoplasm"/>
    <property type="evidence" value="ECO:0007669"/>
    <property type="project" value="TreeGrafter"/>
</dbReference>
<dbReference type="PROSITE" id="PS50011">
    <property type="entry name" value="PROTEIN_KINASE_DOM"/>
    <property type="match status" value="1"/>
</dbReference>
<dbReference type="InterPro" id="IPR001245">
    <property type="entry name" value="Ser-Thr/Tyr_kinase_cat_dom"/>
</dbReference>
<dbReference type="FunFam" id="3.30.200.20:FF:000034">
    <property type="entry name" value="Kinase suppressor of Ras 1"/>
    <property type="match status" value="1"/>
</dbReference>
<keyword evidence="3" id="KW-0479">Metal-binding</keyword>
<evidence type="ECO:0000256" key="7">
    <source>
        <dbReference type="ARBA" id="ARBA00022840"/>
    </source>
</evidence>
<comment type="catalytic activity">
    <reaction evidence="9">
        <text>L-seryl-[protein] + ATP = O-phospho-L-seryl-[protein] + ADP + H(+)</text>
        <dbReference type="Rhea" id="RHEA:17989"/>
        <dbReference type="Rhea" id="RHEA-COMP:9863"/>
        <dbReference type="Rhea" id="RHEA-COMP:11604"/>
        <dbReference type="ChEBI" id="CHEBI:15378"/>
        <dbReference type="ChEBI" id="CHEBI:29999"/>
        <dbReference type="ChEBI" id="CHEBI:30616"/>
        <dbReference type="ChEBI" id="CHEBI:83421"/>
        <dbReference type="ChEBI" id="CHEBI:456216"/>
        <dbReference type="EC" id="2.7.11.1"/>
    </reaction>
</comment>
<accession>A0A0V1A131</accession>
<dbReference type="PROSITE" id="PS50081">
    <property type="entry name" value="ZF_DAG_PE_2"/>
    <property type="match status" value="1"/>
</dbReference>
<dbReference type="InterPro" id="IPR000719">
    <property type="entry name" value="Prot_kinase_dom"/>
</dbReference>
<dbReference type="AlphaFoldDB" id="A0A0V1A131"/>
<dbReference type="InterPro" id="IPR008266">
    <property type="entry name" value="Tyr_kinase_AS"/>
</dbReference>
<keyword evidence="2" id="KW-0808">Transferase</keyword>
<gene>
    <name evidence="14" type="primary">KSR2</name>
    <name evidence="14" type="ORF">T12_16249</name>
</gene>
<dbReference type="Gene3D" id="1.10.510.10">
    <property type="entry name" value="Transferase(Phosphotransferase) domain 1"/>
    <property type="match status" value="1"/>
</dbReference>
<proteinExistence type="inferred from homology"/>
<dbReference type="PROSITE" id="PS00107">
    <property type="entry name" value="PROTEIN_KINASE_ATP"/>
    <property type="match status" value="1"/>
</dbReference>
<evidence type="ECO:0000256" key="10">
    <source>
        <dbReference type="PROSITE-ProRule" id="PRU10141"/>
    </source>
</evidence>
<dbReference type="Gene3D" id="1.10.150.50">
    <property type="entry name" value="Transcription Factor, Ets-1"/>
    <property type="match status" value="1"/>
</dbReference>
<evidence type="ECO:0000256" key="11">
    <source>
        <dbReference type="SAM" id="MobiDB-lite"/>
    </source>
</evidence>
<protein>
    <submittedName>
        <fullName evidence="14">Kinase suppressor of Ras 2</fullName>
    </submittedName>
</protein>
<evidence type="ECO:0000256" key="1">
    <source>
        <dbReference type="ARBA" id="ARBA00005843"/>
    </source>
</evidence>
<keyword evidence="5 14" id="KW-0418">Kinase</keyword>
<dbReference type="Pfam" id="PF07714">
    <property type="entry name" value="PK_Tyr_Ser-Thr"/>
    <property type="match status" value="1"/>
</dbReference>
<dbReference type="OrthoDB" id="774951at2759"/>
<keyword evidence="7 10" id="KW-0067">ATP-binding</keyword>
<dbReference type="Pfam" id="PF13543">
    <property type="entry name" value="SAM_KSR1"/>
    <property type="match status" value="1"/>
</dbReference>
<dbReference type="PANTHER" id="PTHR23257:SF963">
    <property type="entry name" value="AT08303P"/>
    <property type="match status" value="1"/>
</dbReference>
<keyword evidence="6" id="KW-0862">Zinc</keyword>
<sequence length="1043" mass="116682">MGNNALCNWLQELQDTQYIVRVNAENLRKYRSQNNLTSSEIEPFLREREGKLLKLISRILYLKLKVNSAGKEACKLDSSAEVHLWLEIVNLRPQYIESLLEDLKSLDELLSRDDDSLNALCDACNVTGEDRRRFIKATQNLRWYTNRWIGQGAEPKDELPDAELAWIGYDRSDGQIGPAGVGRAMSPRRLRPVDADRDQERDSDEPGRRPSAPGKLGVSLPASPTPTLSTLEWNGGSGATLPVPSTSNRTYENRPPPVKPSSTPPPSLRWATAGSAAVAGGSGQVTMIRSRSHESNLPKKIIRSAKIAERVTNLGVGTGDVDVGIFDSGGGNSSSGGGANPVVSGAGTGTGYGYGVRSGSLYHCAVKSKSSSVLNCCSTGTNCCEQHQLQHCNSGGNATLALSPDSGCESCYATVQIPPRSPRTNVRMLHNISHRFVRMWKPSMSHCHVCLKPLGLTGEKCSDCKMKIHNQCKDKIGPTCGLTTKRMRQIYELLVLGNEGSWDSNGEEKRSPRLMQSGQMSGSFLNAYPDRFDSASSSSCNSSAPSTPAPVVNSVIYSPGLAAHQRPTFSFTEFTPDVPLINIDSQSWYFFSIIEEEAFDFLMRMVDNFSHVLFIDDCFFSHRLVGFFLVAKLHLSRRFHFAIEIRKFRNILFLISTMHILFFVDSQNSLKNESETSTLVSSSDGNLLEMGSESHFSNEDNFVGSTGSADEVYGSHQWRRNVWSVNTIRGGSTSWREWTIPIEEISFKKDSLIGRGRFGDVHAAYWHQDVAVKLLNMDHVANERQLETFKLEVSTFRNTRHENLVLFLGCCLKPPSLGIVMNLCKGRTLHTLLHLRRERMETCRIVNIATQISQGMSYLHGKKIVHKDLRTKNIFIENNNKVVITDFGLFSIHRLLKFQTETGYKFLCVPKHLLGYLSPEIMRNLLLFNENGNEVEELPFSTGSDVYALGTVWYELITGEYPFKRSAPETIIWQVGKGIKPALNNLQLAKEMKEICMLCWKFRPNERPDFNALLKMFDKLPRKRLVRSPSYPSHVSRSAESLF</sequence>
<evidence type="ECO:0000256" key="8">
    <source>
        <dbReference type="ARBA" id="ARBA00047899"/>
    </source>
</evidence>
<evidence type="ECO:0000313" key="15">
    <source>
        <dbReference type="Proteomes" id="UP000054783"/>
    </source>
</evidence>
<keyword evidence="4 10" id="KW-0547">Nucleotide-binding</keyword>
<dbReference type="PROSITE" id="PS00479">
    <property type="entry name" value="ZF_DAG_PE_1"/>
    <property type="match status" value="1"/>
</dbReference>
<organism evidence="14 15">
    <name type="scientific">Trichinella patagoniensis</name>
    <dbReference type="NCBI Taxonomy" id="990121"/>
    <lineage>
        <taxon>Eukaryota</taxon>
        <taxon>Metazoa</taxon>
        <taxon>Ecdysozoa</taxon>
        <taxon>Nematoda</taxon>
        <taxon>Enoplea</taxon>
        <taxon>Dorylaimia</taxon>
        <taxon>Trichinellida</taxon>
        <taxon>Trichinellidae</taxon>
        <taxon>Trichinella</taxon>
    </lineage>
</organism>
<dbReference type="Pfam" id="PF00130">
    <property type="entry name" value="C1_1"/>
    <property type="match status" value="1"/>
</dbReference>
<evidence type="ECO:0000256" key="3">
    <source>
        <dbReference type="ARBA" id="ARBA00022723"/>
    </source>
</evidence>
<dbReference type="InterPro" id="IPR013761">
    <property type="entry name" value="SAM/pointed_sf"/>
</dbReference>
<evidence type="ECO:0000259" key="12">
    <source>
        <dbReference type="PROSITE" id="PS50011"/>
    </source>
</evidence>
<dbReference type="InterPro" id="IPR011009">
    <property type="entry name" value="Kinase-like_dom_sf"/>
</dbReference>
<keyword evidence="15" id="KW-1185">Reference proteome</keyword>
<evidence type="ECO:0000259" key="13">
    <source>
        <dbReference type="PROSITE" id="PS50081"/>
    </source>
</evidence>
<dbReference type="InterPro" id="IPR050167">
    <property type="entry name" value="Ser_Thr_protein_kinase"/>
</dbReference>
<feature type="domain" description="Protein kinase" evidence="12">
    <location>
        <begin position="747"/>
        <end position="1020"/>
    </location>
</feature>
<dbReference type="SUPFAM" id="SSF57889">
    <property type="entry name" value="Cysteine-rich domain"/>
    <property type="match status" value="1"/>
</dbReference>
<feature type="compositionally biased region" description="Pro residues" evidence="11">
    <location>
        <begin position="254"/>
        <end position="267"/>
    </location>
</feature>
<feature type="domain" description="Phorbol-ester/DAG-type" evidence="13">
    <location>
        <begin position="433"/>
        <end position="480"/>
    </location>
</feature>
<comment type="caution">
    <text evidence="14">The sequence shown here is derived from an EMBL/GenBank/DDBJ whole genome shotgun (WGS) entry which is preliminary data.</text>
</comment>
<dbReference type="SMART" id="SM00109">
    <property type="entry name" value="C1"/>
    <property type="match status" value="1"/>
</dbReference>
<dbReference type="STRING" id="990121.A0A0V1A131"/>
<dbReference type="InterPro" id="IPR025561">
    <property type="entry name" value="KSR_SAM-like_dom"/>
</dbReference>